<feature type="transmembrane region" description="Helical" evidence="4">
    <location>
        <begin position="136"/>
        <end position="154"/>
    </location>
</feature>
<feature type="transmembrane region" description="Helical" evidence="4">
    <location>
        <begin position="103"/>
        <end position="124"/>
    </location>
</feature>
<feature type="domain" description="HMG box" evidence="5">
    <location>
        <begin position="417"/>
        <end position="485"/>
    </location>
</feature>
<evidence type="ECO:0000256" key="2">
    <source>
        <dbReference type="PROSITE-ProRule" id="PRU00267"/>
    </source>
</evidence>
<name>A0A8T1UI85_9STRA</name>
<accession>A0A8T1UI85</accession>
<dbReference type="CDD" id="cd00084">
    <property type="entry name" value="HMG-box_SF"/>
    <property type="match status" value="4"/>
</dbReference>
<feature type="transmembrane region" description="Helical" evidence="4">
    <location>
        <begin position="67"/>
        <end position="91"/>
    </location>
</feature>
<comment type="caution">
    <text evidence="6">The sequence shown here is derived from an EMBL/GenBank/DDBJ whole genome shotgun (WGS) entry which is preliminary data.</text>
</comment>
<feature type="domain" description="HMG box" evidence="5">
    <location>
        <begin position="695"/>
        <end position="763"/>
    </location>
</feature>
<keyword evidence="2" id="KW-0539">Nucleus</keyword>
<dbReference type="VEuPathDB" id="FungiDB:PC110_g1057"/>
<feature type="domain" description="HMG box" evidence="5">
    <location>
        <begin position="599"/>
        <end position="665"/>
    </location>
</feature>
<dbReference type="PANTHER" id="PTHR48112:SF15">
    <property type="entry name" value="HMG BOX DOMAIN-CONTAINING PROTEIN"/>
    <property type="match status" value="1"/>
</dbReference>
<evidence type="ECO:0000313" key="7">
    <source>
        <dbReference type="Proteomes" id="UP000688947"/>
    </source>
</evidence>
<feature type="region of interest" description="Disordered" evidence="3">
    <location>
        <begin position="394"/>
        <end position="421"/>
    </location>
</feature>
<organism evidence="6 7">
    <name type="scientific">Phytophthora cactorum</name>
    <dbReference type="NCBI Taxonomy" id="29920"/>
    <lineage>
        <taxon>Eukaryota</taxon>
        <taxon>Sar</taxon>
        <taxon>Stramenopiles</taxon>
        <taxon>Oomycota</taxon>
        <taxon>Peronosporomycetes</taxon>
        <taxon>Peronosporales</taxon>
        <taxon>Peronosporaceae</taxon>
        <taxon>Phytophthora</taxon>
    </lineage>
</organism>
<feature type="DNA-binding region" description="HMG box" evidence="2">
    <location>
        <begin position="508"/>
        <end position="576"/>
    </location>
</feature>
<dbReference type="VEuPathDB" id="FungiDB:PC110_g1058"/>
<keyword evidence="4" id="KW-0472">Membrane</keyword>
<feature type="transmembrane region" description="Helical" evidence="4">
    <location>
        <begin position="160"/>
        <end position="180"/>
    </location>
</feature>
<evidence type="ECO:0000259" key="5">
    <source>
        <dbReference type="PROSITE" id="PS50118"/>
    </source>
</evidence>
<evidence type="ECO:0000256" key="1">
    <source>
        <dbReference type="ARBA" id="ARBA00023125"/>
    </source>
</evidence>
<feature type="transmembrane region" description="Helical" evidence="4">
    <location>
        <begin position="228"/>
        <end position="251"/>
    </location>
</feature>
<dbReference type="GO" id="GO:0003677">
    <property type="term" value="F:DNA binding"/>
    <property type="evidence" value="ECO:0007669"/>
    <property type="project" value="UniProtKB-UniRule"/>
</dbReference>
<feature type="DNA-binding region" description="HMG box" evidence="2">
    <location>
        <begin position="417"/>
        <end position="485"/>
    </location>
</feature>
<dbReference type="Pfam" id="PF00505">
    <property type="entry name" value="HMG_box"/>
    <property type="match status" value="5"/>
</dbReference>
<dbReference type="Proteomes" id="UP000688947">
    <property type="component" value="Unassembled WGS sequence"/>
</dbReference>
<gene>
    <name evidence="6" type="ORF">JG687_00007469</name>
</gene>
<dbReference type="PANTHER" id="PTHR48112">
    <property type="entry name" value="HIGH MOBILITY GROUP PROTEIN DSP1"/>
    <property type="match status" value="1"/>
</dbReference>
<dbReference type="Pfam" id="PF00892">
    <property type="entry name" value="EamA"/>
    <property type="match status" value="1"/>
</dbReference>
<feature type="DNA-binding region" description="HMG box" evidence="2">
    <location>
        <begin position="695"/>
        <end position="763"/>
    </location>
</feature>
<feature type="DNA-binding region" description="HMG box" evidence="2">
    <location>
        <begin position="830"/>
        <end position="897"/>
    </location>
</feature>
<feature type="transmembrane region" description="Helical" evidence="4">
    <location>
        <begin position="300"/>
        <end position="319"/>
    </location>
</feature>
<evidence type="ECO:0000313" key="6">
    <source>
        <dbReference type="EMBL" id="KAG6961889.1"/>
    </source>
</evidence>
<dbReference type="SMART" id="SM00398">
    <property type="entry name" value="HMG"/>
    <property type="match status" value="5"/>
</dbReference>
<keyword evidence="4" id="KW-1133">Transmembrane helix</keyword>
<dbReference type="PROSITE" id="PS50118">
    <property type="entry name" value="HMG_BOX_2"/>
    <property type="match status" value="5"/>
</dbReference>
<dbReference type="InterPro" id="IPR050342">
    <property type="entry name" value="HMGB"/>
</dbReference>
<dbReference type="OrthoDB" id="1919336at2759"/>
<proteinExistence type="predicted"/>
<feature type="compositionally biased region" description="Basic residues" evidence="3">
    <location>
        <begin position="777"/>
        <end position="786"/>
    </location>
</feature>
<keyword evidence="1 2" id="KW-0238">DNA-binding</keyword>
<feature type="transmembrane region" description="Helical" evidence="4">
    <location>
        <begin position="263"/>
        <end position="288"/>
    </location>
</feature>
<sequence>MPLPAVYGAVYATATSSAPAGKIDSGKKALRHLENLPLLIASDSLESMTTEGKWLPRFMRRAVVRSVANRIAGLILVGTSAFLASCIATLVKDDATKLSAVEALFWRSLVSWLFTVAAIATSGMKMRVKKEFHRPLLLRCVLGCISTTLVVLVLEKLAVSNATAITYFSPLLAFVMAAFFLKEKPGLFTVACSVLCVAGAVLVVRPAFLFGKKGSTDAKWYHRSMSSFVTSYLFGESLAIGCAVVMAFMQAGAYVSLRSLHKVPYLVVMHYFLFTMTLVALAAMLGVQHGKFKAGTSLETWAAIAGTGALAFVEQLFLTRGFQFDGAGALAATRLLHVGCEFAWGVILLGTALNPWSAGGAGATAAGVLFLALRRVHTHWAARRSMSRLLQPPPPFNAKIESMETTTPSSKRPRDRLAPDKNAYMHYSRSRRESIVTEHPTWSVQQVSSELGRQWKALTAAERKPWIELAQFDKARFHTEAHQYIRQQQADGQPVQLPIKRKKQPNEPRQPDTAYICFWKSQRPEVIVANPLLDAQLVSKEVARQWRTLSDSERQVWEDMAAKDKLRFQEEIARFHPTLAATPHSLSALKAPLKDPFAPKPAKTGFQLFMIHNRESFTLLNMTINEFRTEMSQLWKRLSDAGKNEWYELAKQDKQRYEREMNAYKPPAYMDSEVQRVHMRIEELKRLTRGDPAAPRLPRNAYSVYLSTKRQEMAAQHPDLKNSQIMREIGIAWKALGDDERALYQRKAEEDVERFRTEMVAHLARQQEGQQASDHPVKKRARKRKEHEKEQQQTQTHQNLQAQQQQHVAVVHQEVKPPVVGRKKRKAGPPRRPKTAYNMMCMSKRTKLLATYQMSHNECSALCGRLWRQMSEEEREPYKRMAAEDKRRYEVELEIYNAQVEGSLRNSAGFRYFFEAKRRENEKIPWDEAAAIWRGMSEPHQLLWAELANDNQLAGASTSDVNQERTDHLEASARVMLDAHERLL</sequence>
<dbReference type="InterPro" id="IPR009071">
    <property type="entry name" value="HMG_box_dom"/>
</dbReference>
<evidence type="ECO:0000256" key="4">
    <source>
        <dbReference type="SAM" id="Phobius"/>
    </source>
</evidence>
<feature type="DNA-binding region" description="HMG box" evidence="2">
    <location>
        <begin position="599"/>
        <end position="665"/>
    </location>
</feature>
<dbReference type="InterPro" id="IPR000620">
    <property type="entry name" value="EamA_dom"/>
</dbReference>
<feature type="domain" description="HMG box" evidence="5">
    <location>
        <begin position="508"/>
        <end position="576"/>
    </location>
</feature>
<protein>
    <recommendedName>
        <fullName evidence="5">HMG box domain-containing protein</fullName>
    </recommendedName>
</protein>
<feature type="compositionally biased region" description="Low complexity" evidence="3">
    <location>
        <begin position="792"/>
        <end position="808"/>
    </location>
</feature>
<dbReference type="GO" id="GO:0016020">
    <property type="term" value="C:membrane"/>
    <property type="evidence" value="ECO:0007669"/>
    <property type="project" value="InterPro"/>
</dbReference>
<feature type="transmembrane region" description="Helical" evidence="4">
    <location>
        <begin position="187"/>
        <end position="208"/>
    </location>
</feature>
<evidence type="ECO:0000256" key="3">
    <source>
        <dbReference type="SAM" id="MobiDB-lite"/>
    </source>
</evidence>
<dbReference type="AlphaFoldDB" id="A0A8T1UI85"/>
<dbReference type="GO" id="GO:0005634">
    <property type="term" value="C:nucleus"/>
    <property type="evidence" value="ECO:0007669"/>
    <property type="project" value="UniProtKB-UniRule"/>
</dbReference>
<feature type="region of interest" description="Disordered" evidence="3">
    <location>
        <begin position="764"/>
        <end position="808"/>
    </location>
</feature>
<dbReference type="FunFam" id="1.10.30.10:FF:000134">
    <property type="entry name" value="Uncharacterized protein"/>
    <property type="match status" value="1"/>
</dbReference>
<keyword evidence="4" id="KW-0812">Transmembrane</keyword>
<feature type="domain" description="HMG box" evidence="5">
    <location>
        <begin position="830"/>
        <end position="897"/>
    </location>
</feature>
<dbReference type="EMBL" id="JAENGZ010000332">
    <property type="protein sequence ID" value="KAG6961889.1"/>
    <property type="molecule type" value="Genomic_DNA"/>
</dbReference>
<reference evidence="6" key="1">
    <citation type="submission" date="2021-01" db="EMBL/GenBank/DDBJ databases">
        <title>Phytophthora aleatoria, a newly-described species from Pinus radiata is distinct from Phytophthora cactorum isolates based on comparative genomics.</title>
        <authorList>
            <person name="Mcdougal R."/>
            <person name="Panda P."/>
            <person name="Williams N."/>
            <person name="Studholme D.J."/>
        </authorList>
    </citation>
    <scope>NUCLEOTIDE SEQUENCE</scope>
    <source>
        <strain evidence="6">NZFS 3830</strain>
    </source>
</reference>